<dbReference type="InterPro" id="IPR018957">
    <property type="entry name" value="Znf_C3HC4_RING-type"/>
</dbReference>
<dbReference type="GO" id="GO:0005634">
    <property type="term" value="C:nucleus"/>
    <property type="evidence" value="ECO:0007669"/>
    <property type="project" value="InterPro"/>
</dbReference>
<protein>
    <recommendedName>
        <fullName evidence="6">RING-type domain-containing protein</fullName>
    </recommendedName>
</protein>
<dbReference type="GO" id="GO:0006355">
    <property type="term" value="P:regulation of DNA-templated transcription"/>
    <property type="evidence" value="ECO:0007669"/>
    <property type="project" value="InterPro"/>
</dbReference>
<evidence type="ECO:0000256" key="1">
    <source>
        <dbReference type="ARBA" id="ARBA00022723"/>
    </source>
</evidence>
<feature type="domain" description="RING-type" evidence="6">
    <location>
        <begin position="158"/>
        <end position="213"/>
    </location>
</feature>
<dbReference type="Pfam" id="PF00097">
    <property type="entry name" value="zf-C3HC4"/>
    <property type="match status" value="1"/>
</dbReference>
<evidence type="ECO:0000256" key="3">
    <source>
        <dbReference type="ARBA" id="ARBA00022833"/>
    </source>
</evidence>
<dbReference type="PROSITE" id="PS00518">
    <property type="entry name" value="ZF_RING_1"/>
    <property type="match status" value="1"/>
</dbReference>
<dbReference type="InterPro" id="IPR001841">
    <property type="entry name" value="Znf_RING"/>
</dbReference>
<dbReference type="SMART" id="SM00184">
    <property type="entry name" value="RING"/>
    <property type="match status" value="1"/>
</dbReference>
<keyword evidence="1" id="KW-0479">Metal-binding</keyword>
<feature type="region of interest" description="Disordered" evidence="5">
    <location>
        <begin position="91"/>
        <end position="130"/>
    </location>
</feature>
<evidence type="ECO:0000256" key="2">
    <source>
        <dbReference type="ARBA" id="ARBA00022771"/>
    </source>
</evidence>
<sequence>MAAVSLMMQQDIDRTLRRAEADIRDFVALLKQPCSGRKEVKRAKELQELGAKLQEHRAQVRRWVGLVEPRHESRAKLGAVRGRIEQELRRFREQQSAAKDPQPPSGKSAGPVASTAPAAPGAARPGCGPVPSSEVKVLSDQLFEVEASSAQITEEFVCKICLVHLVGCVPRLTRCSHLFCGDCLAQWFAMQPATQTWAGRAQGAASVPCPACKEPLDQDRDVFPILPGGRGCSSLLWQMLSRTKIMCANHPSCDPEGTCMWQGDYGSYQAHIRSCCKPQLPSSPSGTPQRHGRAGGFQTPIGAGAHSL</sequence>
<feature type="region of interest" description="Disordered" evidence="5">
    <location>
        <begin position="279"/>
        <end position="308"/>
    </location>
</feature>
<evidence type="ECO:0000256" key="5">
    <source>
        <dbReference type="SAM" id="MobiDB-lite"/>
    </source>
</evidence>
<keyword evidence="2 4" id="KW-0863">Zinc-finger</keyword>
<dbReference type="InterPro" id="IPR017907">
    <property type="entry name" value="Znf_RING_CS"/>
</dbReference>
<feature type="compositionally biased region" description="Low complexity" evidence="5">
    <location>
        <begin position="109"/>
        <end position="130"/>
    </location>
</feature>
<proteinExistence type="predicted"/>
<reference evidence="7" key="1">
    <citation type="submission" date="2021-01" db="EMBL/GenBank/DDBJ databases">
        <authorList>
            <person name="Corre E."/>
            <person name="Pelletier E."/>
            <person name="Niang G."/>
            <person name="Scheremetjew M."/>
            <person name="Finn R."/>
            <person name="Kale V."/>
            <person name="Holt S."/>
            <person name="Cochrane G."/>
            <person name="Meng A."/>
            <person name="Brown T."/>
            <person name="Cohen L."/>
        </authorList>
    </citation>
    <scope>NUCLEOTIDE SEQUENCE</scope>
    <source>
        <strain evidence="7">OF101</strain>
    </source>
</reference>
<dbReference type="SUPFAM" id="SSF57850">
    <property type="entry name" value="RING/U-box"/>
    <property type="match status" value="1"/>
</dbReference>
<evidence type="ECO:0000256" key="4">
    <source>
        <dbReference type="PROSITE-ProRule" id="PRU00175"/>
    </source>
</evidence>
<dbReference type="EMBL" id="HBGE01053136">
    <property type="protein sequence ID" value="CAD9151564.1"/>
    <property type="molecule type" value="Transcribed_RNA"/>
</dbReference>
<dbReference type="AlphaFoldDB" id="A0A7S1W6N2"/>
<keyword evidence="3" id="KW-0862">Zinc</keyword>
<dbReference type="InterPro" id="IPR013083">
    <property type="entry name" value="Znf_RING/FYVE/PHD"/>
</dbReference>
<name>A0A7S1W6N2_ALECA</name>
<organism evidence="7">
    <name type="scientific">Alexandrium catenella</name>
    <name type="common">Red tide dinoflagellate</name>
    <name type="synonym">Gonyaulax catenella</name>
    <dbReference type="NCBI Taxonomy" id="2925"/>
    <lineage>
        <taxon>Eukaryota</taxon>
        <taxon>Sar</taxon>
        <taxon>Alveolata</taxon>
        <taxon>Dinophyceae</taxon>
        <taxon>Gonyaulacales</taxon>
        <taxon>Pyrocystaceae</taxon>
        <taxon>Alexandrium</taxon>
    </lineage>
</organism>
<dbReference type="GO" id="GO:0008270">
    <property type="term" value="F:zinc ion binding"/>
    <property type="evidence" value="ECO:0007669"/>
    <property type="project" value="UniProtKB-KW"/>
</dbReference>
<accession>A0A7S1W6N2</accession>
<gene>
    <name evidence="7" type="ORF">ACAT0790_LOCUS32049</name>
</gene>
<dbReference type="Gene3D" id="3.30.40.10">
    <property type="entry name" value="Zinc/RING finger domain, C3HC4 (zinc finger)"/>
    <property type="match status" value="1"/>
</dbReference>
<dbReference type="PROSITE" id="PS50089">
    <property type="entry name" value="ZF_RING_2"/>
    <property type="match status" value="1"/>
</dbReference>
<evidence type="ECO:0000259" key="6">
    <source>
        <dbReference type="PROSITE" id="PS50089"/>
    </source>
</evidence>
<dbReference type="InterPro" id="IPR007207">
    <property type="entry name" value="Not_N"/>
</dbReference>
<dbReference type="Pfam" id="PF04065">
    <property type="entry name" value="Not3"/>
    <property type="match status" value="1"/>
</dbReference>
<evidence type="ECO:0000313" key="7">
    <source>
        <dbReference type="EMBL" id="CAD9151564.1"/>
    </source>
</evidence>